<dbReference type="GO" id="GO:0071986">
    <property type="term" value="C:Ragulator complex"/>
    <property type="evidence" value="ECO:0007669"/>
    <property type="project" value="InterPro"/>
</dbReference>
<dbReference type="SUPFAM" id="SSF103196">
    <property type="entry name" value="Roadblock/LC7 domain"/>
    <property type="match status" value="1"/>
</dbReference>
<evidence type="ECO:0000313" key="5">
    <source>
        <dbReference type="EMBL" id="JAV24818.1"/>
    </source>
</evidence>
<keyword evidence="3" id="KW-0458">Lysosome</keyword>
<name>A0A1Q3FBE3_CULTA</name>
<dbReference type="PANTHER" id="PTHR33967:SF1">
    <property type="entry name" value="RAGULATOR COMPLEX PROTEIN LAMTOR4"/>
    <property type="match status" value="1"/>
</dbReference>
<comment type="subcellular location">
    <subcellularLocation>
        <location evidence="1">Lysosome</location>
    </subcellularLocation>
</comment>
<evidence type="ECO:0000256" key="2">
    <source>
        <dbReference type="ARBA" id="ARBA00010627"/>
    </source>
</evidence>
<proteinExistence type="inferred from homology"/>
<reference evidence="5" key="1">
    <citation type="submission" date="2017-01" db="EMBL/GenBank/DDBJ databases">
        <title>A deep insight into the sialotranscriptome of adult male and female Cluex tarsalis mosquitoes.</title>
        <authorList>
            <person name="Ribeiro J.M."/>
            <person name="Moreira F."/>
            <person name="Bernard K.A."/>
            <person name="Calvo E."/>
        </authorList>
    </citation>
    <scope>NUCLEOTIDE SEQUENCE</scope>
    <source>
        <strain evidence="5">Kern County</strain>
        <tissue evidence="5">Salivary glands</tissue>
    </source>
</reference>
<dbReference type="AlphaFoldDB" id="A0A1Q3FBE3"/>
<dbReference type="GO" id="GO:0032008">
    <property type="term" value="P:positive regulation of TOR signaling"/>
    <property type="evidence" value="ECO:0007669"/>
    <property type="project" value="InterPro"/>
</dbReference>
<evidence type="ECO:0000256" key="1">
    <source>
        <dbReference type="ARBA" id="ARBA00004371"/>
    </source>
</evidence>
<dbReference type="GO" id="GO:0005764">
    <property type="term" value="C:lysosome"/>
    <property type="evidence" value="ECO:0007669"/>
    <property type="project" value="UniProtKB-SubCell"/>
</dbReference>
<sequence>MLDLDGRPVPDQIGFLVMSEDGAVLASGGELENDERSANIISGLISLTESVDPEVFKKRSCQKISIAYEEHSYTICLSNKRIYVVKRRNTPNGIDVDGGRAVLA</sequence>
<dbReference type="GO" id="GO:0005085">
    <property type="term" value="F:guanyl-nucleotide exchange factor activity"/>
    <property type="evidence" value="ECO:0007669"/>
    <property type="project" value="TreeGrafter"/>
</dbReference>
<comment type="similarity">
    <text evidence="2">Belongs to the LAMTOR4 family.</text>
</comment>
<dbReference type="EMBL" id="GFDL01010227">
    <property type="protein sequence ID" value="JAV24818.1"/>
    <property type="molecule type" value="Transcribed_RNA"/>
</dbReference>
<protein>
    <recommendedName>
        <fullName evidence="4">Late endosomal/lysosomal adaptor and MAPK and MTOR activator 4</fullName>
    </recommendedName>
</protein>
<evidence type="ECO:0000256" key="4">
    <source>
        <dbReference type="ARBA" id="ARBA00032690"/>
    </source>
</evidence>
<dbReference type="GO" id="GO:0071230">
    <property type="term" value="P:cellular response to amino acid stimulus"/>
    <property type="evidence" value="ECO:0007669"/>
    <property type="project" value="InterPro"/>
</dbReference>
<dbReference type="Gene3D" id="3.30.450.30">
    <property type="entry name" value="Dynein light chain 2a, cytoplasmic"/>
    <property type="match status" value="1"/>
</dbReference>
<accession>A0A1Q3FBE3</accession>
<organism evidence="5">
    <name type="scientific">Culex tarsalis</name>
    <name type="common">Encephalitis mosquito</name>
    <dbReference type="NCBI Taxonomy" id="7177"/>
    <lineage>
        <taxon>Eukaryota</taxon>
        <taxon>Metazoa</taxon>
        <taxon>Ecdysozoa</taxon>
        <taxon>Arthropoda</taxon>
        <taxon>Hexapoda</taxon>
        <taxon>Insecta</taxon>
        <taxon>Pterygota</taxon>
        <taxon>Neoptera</taxon>
        <taxon>Endopterygota</taxon>
        <taxon>Diptera</taxon>
        <taxon>Nematocera</taxon>
        <taxon>Culicoidea</taxon>
        <taxon>Culicidae</taxon>
        <taxon>Culicinae</taxon>
        <taxon>Culicini</taxon>
        <taxon>Culex</taxon>
        <taxon>Culex</taxon>
    </lineage>
</organism>
<dbReference type="PANTHER" id="PTHR33967">
    <property type="entry name" value="RAGULATOR COMPLEX PROTEIN LAMTOR4"/>
    <property type="match status" value="1"/>
</dbReference>
<evidence type="ECO:0000256" key="3">
    <source>
        <dbReference type="ARBA" id="ARBA00023228"/>
    </source>
</evidence>
<dbReference type="InterPro" id="IPR034601">
    <property type="entry name" value="LAMTOR4"/>
</dbReference>